<gene>
    <name evidence="2" type="ORF">T9R20_05570</name>
</gene>
<dbReference type="EMBL" id="CP139779">
    <property type="protein sequence ID" value="WQB71432.1"/>
    <property type="molecule type" value="Genomic_DNA"/>
</dbReference>
<feature type="transmembrane region" description="Helical" evidence="1">
    <location>
        <begin position="12"/>
        <end position="38"/>
    </location>
</feature>
<dbReference type="RefSeq" id="WP_322411549.1">
    <property type="nucleotide sequence ID" value="NZ_CP139779.1"/>
</dbReference>
<feature type="transmembrane region" description="Helical" evidence="1">
    <location>
        <begin position="117"/>
        <end position="141"/>
    </location>
</feature>
<accession>A0ABZ0VF09</accession>
<protein>
    <submittedName>
        <fullName evidence="2">DUF1345 domain-containing protein</fullName>
    </submittedName>
</protein>
<name>A0ABZ0VF09_9MICO</name>
<feature type="transmembrane region" description="Helical" evidence="1">
    <location>
        <begin position="202"/>
        <end position="220"/>
    </location>
</feature>
<proteinExistence type="predicted"/>
<evidence type="ECO:0000313" key="3">
    <source>
        <dbReference type="Proteomes" id="UP001324533"/>
    </source>
</evidence>
<sequence>MSSGVARGRRRTAVWGLVLSSVLQATLVFLGIGFVLAVENLSSAVILFAWCCVGTAYAAGIWVLLWLAGRRAESDAPPLLMELGIVPRTISLTATIFTSAVGVAATVQHIFLEPDDAITPVLNVIGIWAMLLAWILLHWGYAQLYLQLYYREDDRPLRFPGTSTPGILEFAYFSYTVAVSFAASDVEVHDRRMRWRVMTHSVIGYFVNGLIIVTALSAIAEAGGR</sequence>
<keyword evidence="3" id="KW-1185">Reference proteome</keyword>
<keyword evidence="1" id="KW-0472">Membrane</keyword>
<evidence type="ECO:0000313" key="2">
    <source>
        <dbReference type="EMBL" id="WQB71432.1"/>
    </source>
</evidence>
<dbReference type="Pfam" id="PF07077">
    <property type="entry name" value="DUF1345"/>
    <property type="match status" value="1"/>
</dbReference>
<keyword evidence="1" id="KW-1133">Transmembrane helix</keyword>
<reference evidence="2 3" key="1">
    <citation type="submission" date="2023-06" db="EMBL/GenBank/DDBJ databases">
        <title>Rock-solubilizing bacteria, Microbacterium invictum, promotes re-establishment of vegetation in rocky wasteland by accelerating rock bio-weathering and reshaping soil bacterial community.</title>
        <authorList>
            <person name="Liu C."/>
        </authorList>
    </citation>
    <scope>NUCLEOTIDE SEQUENCE [LARGE SCALE GENOMIC DNA]</scope>
    <source>
        <strain evidence="2 3">X-18</strain>
    </source>
</reference>
<keyword evidence="1" id="KW-0812">Transmembrane</keyword>
<feature type="transmembrane region" description="Helical" evidence="1">
    <location>
        <begin position="89"/>
        <end position="111"/>
    </location>
</feature>
<feature type="transmembrane region" description="Helical" evidence="1">
    <location>
        <begin position="44"/>
        <end position="68"/>
    </location>
</feature>
<dbReference type="Proteomes" id="UP001324533">
    <property type="component" value="Chromosome"/>
</dbReference>
<evidence type="ECO:0000256" key="1">
    <source>
        <dbReference type="SAM" id="Phobius"/>
    </source>
</evidence>
<organism evidence="2 3">
    <name type="scientific">Microbacterium invictum</name>
    <dbReference type="NCBI Taxonomy" id="515415"/>
    <lineage>
        <taxon>Bacteria</taxon>
        <taxon>Bacillati</taxon>
        <taxon>Actinomycetota</taxon>
        <taxon>Actinomycetes</taxon>
        <taxon>Micrococcales</taxon>
        <taxon>Microbacteriaceae</taxon>
        <taxon>Microbacterium</taxon>
    </lineage>
</organism>
<dbReference type="InterPro" id="IPR009781">
    <property type="entry name" value="DUF1345"/>
</dbReference>